<gene>
    <name evidence="3" type="ORF">N4264_14685</name>
</gene>
<proteinExistence type="predicted"/>
<dbReference type="PANTHER" id="PTHR42856:SF1">
    <property type="entry name" value="ACYL-COENZYME A THIOESTERASE PAAI"/>
    <property type="match status" value="1"/>
</dbReference>
<feature type="domain" description="Thioesterase" evidence="2">
    <location>
        <begin position="41"/>
        <end position="107"/>
    </location>
</feature>
<accession>A0ABY6BA28</accession>
<name>A0ABY6BA28_9GAMM</name>
<dbReference type="InterPro" id="IPR029069">
    <property type="entry name" value="HotDog_dom_sf"/>
</dbReference>
<dbReference type="RefSeq" id="WP_261692988.1">
    <property type="nucleotide sequence ID" value="NZ_CP104694.1"/>
</dbReference>
<protein>
    <submittedName>
        <fullName evidence="3">PaaI family thioesterase</fullName>
    </submittedName>
</protein>
<dbReference type="PANTHER" id="PTHR42856">
    <property type="entry name" value="ACYL-COENZYME A THIOESTERASE PAAI"/>
    <property type="match status" value="1"/>
</dbReference>
<dbReference type="SUPFAM" id="SSF54637">
    <property type="entry name" value="Thioesterase/thiol ester dehydrase-isomerase"/>
    <property type="match status" value="1"/>
</dbReference>
<evidence type="ECO:0000313" key="4">
    <source>
        <dbReference type="Proteomes" id="UP001064632"/>
    </source>
</evidence>
<dbReference type="NCBIfam" id="TIGR00369">
    <property type="entry name" value="unchar_dom_1"/>
    <property type="match status" value="1"/>
</dbReference>
<reference evidence="3" key="1">
    <citation type="submission" date="2022-09" db="EMBL/GenBank/DDBJ databases">
        <title>Tahibacter sp. nov., isolated from a fresh water.</title>
        <authorList>
            <person name="Baek J.H."/>
            <person name="Lee J.K."/>
            <person name="Kim J.M."/>
            <person name="Jeon C.O."/>
        </authorList>
    </citation>
    <scope>NUCLEOTIDE SEQUENCE</scope>
    <source>
        <strain evidence="3">W38</strain>
    </source>
</reference>
<dbReference type="EMBL" id="CP104694">
    <property type="protein sequence ID" value="UXI65998.1"/>
    <property type="molecule type" value="Genomic_DNA"/>
</dbReference>
<dbReference type="Proteomes" id="UP001064632">
    <property type="component" value="Chromosome"/>
</dbReference>
<dbReference type="InterPro" id="IPR003736">
    <property type="entry name" value="PAAI_dom"/>
</dbReference>
<organism evidence="3 4">
    <name type="scientific">Tahibacter amnicola</name>
    <dbReference type="NCBI Taxonomy" id="2976241"/>
    <lineage>
        <taxon>Bacteria</taxon>
        <taxon>Pseudomonadati</taxon>
        <taxon>Pseudomonadota</taxon>
        <taxon>Gammaproteobacteria</taxon>
        <taxon>Lysobacterales</taxon>
        <taxon>Rhodanobacteraceae</taxon>
        <taxon>Tahibacter</taxon>
    </lineage>
</organism>
<evidence type="ECO:0000256" key="1">
    <source>
        <dbReference type="ARBA" id="ARBA00022801"/>
    </source>
</evidence>
<dbReference type="Pfam" id="PF03061">
    <property type="entry name" value="4HBT"/>
    <property type="match status" value="1"/>
</dbReference>
<dbReference type="InterPro" id="IPR006683">
    <property type="entry name" value="Thioestr_dom"/>
</dbReference>
<dbReference type="Gene3D" id="3.10.129.10">
    <property type="entry name" value="Hotdog Thioesterase"/>
    <property type="match status" value="1"/>
</dbReference>
<evidence type="ECO:0000313" key="3">
    <source>
        <dbReference type="EMBL" id="UXI65998.1"/>
    </source>
</evidence>
<keyword evidence="1" id="KW-0378">Hydrolase</keyword>
<dbReference type="CDD" id="cd03443">
    <property type="entry name" value="PaaI_thioesterase"/>
    <property type="match status" value="1"/>
</dbReference>
<dbReference type="InterPro" id="IPR052723">
    <property type="entry name" value="Acyl-CoA_thioesterase_PaaI"/>
</dbReference>
<sequence>MGQQVLVSQSFSRLLGTELCELSKGYAELSLRIREDLKQSHGFVHGGVVSYLADNCLTFAGATVLGNCVTSEFKINYVMPTVGDLLVAKSTVLASALRQAVCECKVYVIRSQQSMLVAVAQGTIVKIETDVRTGA</sequence>
<evidence type="ECO:0000259" key="2">
    <source>
        <dbReference type="Pfam" id="PF03061"/>
    </source>
</evidence>
<keyword evidence="4" id="KW-1185">Reference proteome</keyword>